<gene>
    <name evidence="1" type="ORF">HRH59_16795</name>
</gene>
<dbReference type="AlphaFoldDB" id="A0A7Y5EMF9"/>
<evidence type="ECO:0000313" key="1">
    <source>
        <dbReference type="EMBL" id="NRQ44203.1"/>
    </source>
</evidence>
<dbReference type="Pfam" id="PF14350">
    <property type="entry name" value="Beta_protein"/>
    <property type="match status" value="1"/>
</dbReference>
<proteinExistence type="predicted"/>
<protein>
    <recommendedName>
        <fullName evidence="3">Beta protein</fullName>
    </recommendedName>
</protein>
<dbReference type="EMBL" id="JABSOD010000024">
    <property type="protein sequence ID" value="NRQ44203.1"/>
    <property type="molecule type" value="Genomic_DNA"/>
</dbReference>
<organism evidence="1 2">
    <name type="scientific">Rheinheimera lutimaris</name>
    <dbReference type="NCBI Taxonomy" id="2740584"/>
    <lineage>
        <taxon>Bacteria</taxon>
        <taxon>Pseudomonadati</taxon>
        <taxon>Pseudomonadota</taxon>
        <taxon>Gammaproteobacteria</taxon>
        <taxon>Chromatiales</taxon>
        <taxon>Chromatiaceae</taxon>
        <taxon>Rheinheimera</taxon>
    </lineage>
</organism>
<sequence length="370" mass="41968">MKAMAAEFTALSNTKSDVANLLVPLFEFPQRPQRKAYTESTNPNELYISDTCKEISNVWAGRPAMFDTFHWNPSTTLENGEHLTTSIYNQLRSLGITAVPVVGYDRWSIYDYQLALKSIISMHTGKVCIRLDHHAFEDSAEPDFLKEIIDEMIDLLELEPANCHVLLDFEDVYSDSTIELFDKFDALFDLIKDYNFGSYSIAGCSLPKTIDMAVSKHNSCGSVLRKEMLLWKNIRTQYPNHSIGFGDYAVRGPSSNAGFPNPHTNGKIRYTKENEYFVARGQAMTKPPKGKQHWALAEKVINSGHYLGPTFSWGDNEIMRCKNQEFPGGNAQVWIKIDTNHHLAFVVSEIFEYERALTARALENNSNVRA</sequence>
<reference evidence="1 2" key="1">
    <citation type="submission" date="2020-06" db="EMBL/GenBank/DDBJ databases">
        <title>Rheinheimera sp. nov., a marine bacterium isolated from coastal.</title>
        <authorList>
            <person name="Yu Q."/>
            <person name="Qi Y."/>
            <person name="Pu J."/>
        </authorList>
    </citation>
    <scope>NUCLEOTIDE SEQUENCE [LARGE SCALE GENOMIC DNA]</scope>
    <source>
        <strain evidence="1 2">YQF-2</strain>
    </source>
</reference>
<accession>A0A7Y5EMF9</accession>
<evidence type="ECO:0000313" key="2">
    <source>
        <dbReference type="Proteomes" id="UP000523161"/>
    </source>
</evidence>
<comment type="caution">
    <text evidence="1">The sequence shown here is derived from an EMBL/GenBank/DDBJ whole genome shotgun (WGS) entry which is preliminary data.</text>
</comment>
<name>A0A7Y5EMF9_9GAMM</name>
<dbReference type="InterPro" id="IPR025683">
    <property type="entry name" value="Protein_beta"/>
</dbReference>
<keyword evidence="2" id="KW-1185">Reference proteome</keyword>
<evidence type="ECO:0008006" key="3">
    <source>
        <dbReference type="Google" id="ProtNLM"/>
    </source>
</evidence>
<dbReference type="Proteomes" id="UP000523161">
    <property type="component" value="Unassembled WGS sequence"/>
</dbReference>